<dbReference type="HOGENOM" id="CLU_2279638_0_0_1"/>
<dbReference type="Gene3D" id="3.40.50.1820">
    <property type="entry name" value="alpha/beta hydrolase"/>
    <property type="match status" value="1"/>
</dbReference>
<keyword evidence="2" id="KW-1185">Reference proteome</keyword>
<dbReference type="STRING" id="1206466.K0KWP2"/>
<proteinExistence type="predicted"/>
<keyword evidence="1" id="KW-0378">Hydrolase</keyword>
<sequence length="102" mass="11945">MKILPNHIMDTQLNKDFMTSDPEWSEYLLHEPVIPLLGSLKQIYDFLKSINDFHASKKFIDMIPFEDKKFVPVKGSRHSIALEKQDIYDGAKAELLEWLSKH</sequence>
<dbReference type="InParanoid" id="K0KWP2"/>
<gene>
    <name evidence="1" type="ORF">BN7_5501</name>
</gene>
<comment type="caution">
    <text evidence="1">The sequence shown here is derived from an EMBL/GenBank/DDBJ whole genome shotgun (WGS) entry which is preliminary data.</text>
</comment>
<protein>
    <submittedName>
        <fullName evidence="1">Serine hydrolase</fullName>
        <ecNumber evidence="1">3.1.-.-</ecNumber>
    </submittedName>
</protein>
<dbReference type="EC" id="3.1.-.-" evidence="1"/>
<name>K0KWP2_WICCF</name>
<dbReference type="AlphaFoldDB" id="K0KWP2"/>
<accession>K0KWP2</accession>
<evidence type="ECO:0000313" key="2">
    <source>
        <dbReference type="Proteomes" id="UP000009328"/>
    </source>
</evidence>
<organism evidence="1 2">
    <name type="scientific">Wickerhamomyces ciferrii (strain ATCC 14091 / BCRC 22168 / CBS 111 / JCM 3599 / NBRC 0793 / NRRL Y-1031 F-60-10)</name>
    <name type="common">Yeast</name>
    <name type="synonym">Pichia ciferrii</name>
    <dbReference type="NCBI Taxonomy" id="1206466"/>
    <lineage>
        <taxon>Eukaryota</taxon>
        <taxon>Fungi</taxon>
        <taxon>Dikarya</taxon>
        <taxon>Ascomycota</taxon>
        <taxon>Saccharomycotina</taxon>
        <taxon>Saccharomycetes</taxon>
        <taxon>Phaffomycetales</taxon>
        <taxon>Wickerhamomycetaceae</taxon>
        <taxon>Wickerhamomyces</taxon>
    </lineage>
</organism>
<dbReference type="Proteomes" id="UP000009328">
    <property type="component" value="Unassembled WGS sequence"/>
</dbReference>
<reference evidence="1 2" key="1">
    <citation type="journal article" date="2012" name="Eukaryot. Cell">
        <title>Draft genome sequence of Wickerhamomyces ciferrii NRRL Y-1031 F-60-10.</title>
        <authorList>
            <person name="Schneider J."/>
            <person name="Andrea H."/>
            <person name="Blom J."/>
            <person name="Jaenicke S."/>
            <person name="Ruckert C."/>
            <person name="Schorsch C."/>
            <person name="Szczepanowski R."/>
            <person name="Farwick M."/>
            <person name="Goesmann A."/>
            <person name="Puhler A."/>
            <person name="Schaffer S."/>
            <person name="Tauch A."/>
            <person name="Kohler T."/>
            <person name="Brinkrolf K."/>
        </authorList>
    </citation>
    <scope>NUCLEOTIDE SEQUENCE [LARGE SCALE GENOMIC DNA]</scope>
    <source>
        <strain evidence="2">ATCC 14091 / BCRC 22168 / CBS 111 / JCM 3599 / NBRC 0793 / NRRL Y-1031 F-60-10</strain>
    </source>
</reference>
<dbReference type="GO" id="GO:0016787">
    <property type="term" value="F:hydrolase activity"/>
    <property type="evidence" value="ECO:0007669"/>
    <property type="project" value="UniProtKB-KW"/>
</dbReference>
<dbReference type="EMBL" id="CAIF01000217">
    <property type="protein sequence ID" value="CCH45914.1"/>
    <property type="molecule type" value="Genomic_DNA"/>
</dbReference>
<dbReference type="InterPro" id="IPR029058">
    <property type="entry name" value="AB_hydrolase_fold"/>
</dbReference>
<evidence type="ECO:0000313" key="1">
    <source>
        <dbReference type="EMBL" id="CCH45914.1"/>
    </source>
</evidence>